<accession>A0ABU1I8H8</accession>
<feature type="region of interest" description="Disordered" evidence="4">
    <location>
        <begin position="229"/>
        <end position="293"/>
    </location>
</feature>
<name>A0ABU1I8H8_9BURK</name>
<keyword evidence="3" id="KW-0804">Transcription</keyword>
<dbReference type="InterPro" id="IPR036390">
    <property type="entry name" value="WH_DNA-bd_sf"/>
</dbReference>
<dbReference type="Pfam" id="PF07729">
    <property type="entry name" value="FCD"/>
    <property type="match status" value="1"/>
</dbReference>
<keyword evidence="1" id="KW-0805">Transcription regulation</keyword>
<dbReference type="SUPFAM" id="SSF48008">
    <property type="entry name" value="GntR ligand-binding domain-like"/>
    <property type="match status" value="1"/>
</dbReference>
<dbReference type="CDD" id="cd07377">
    <property type="entry name" value="WHTH_GntR"/>
    <property type="match status" value="1"/>
</dbReference>
<feature type="compositionally biased region" description="Low complexity" evidence="4">
    <location>
        <begin position="257"/>
        <end position="278"/>
    </location>
</feature>
<organism evidence="6 7">
    <name type="scientific">Paracidovorax wautersii</name>
    <dbReference type="NCBI Taxonomy" id="1177982"/>
    <lineage>
        <taxon>Bacteria</taxon>
        <taxon>Pseudomonadati</taxon>
        <taxon>Pseudomonadota</taxon>
        <taxon>Betaproteobacteria</taxon>
        <taxon>Burkholderiales</taxon>
        <taxon>Comamonadaceae</taxon>
        <taxon>Paracidovorax</taxon>
    </lineage>
</organism>
<keyword evidence="2 6" id="KW-0238">DNA-binding</keyword>
<dbReference type="InterPro" id="IPR000524">
    <property type="entry name" value="Tscrpt_reg_HTH_GntR"/>
</dbReference>
<dbReference type="PANTHER" id="PTHR43537:SF53">
    <property type="entry name" value="HTH-TYPE TRANSCRIPTIONAL REPRESSOR NANR"/>
    <property type="match status" value="1"/>
</dbReference>
<dbReference type="Proteomes" id="UP001267710">
    <property type="component" value="Unassembled WGS sequence"/>
</dbReference>
<dbReference type="Gene3D" id="1.20.120.530">
    <property type="entry name" value="GntR ligand-binding domain-like"/>
    <property type="match status" value="1"/>
</dbReference>
<sequence length="293" mass="30735">MQAMAISSTDISDRIIEAVMAQKLAPGSRLGEQQLALLFDCSRTIVREALTRLSVRGIVTVSARRGWYVIEPSQDDAREAFEARRVIELGLIRGMKPLDKPALKSLKAHLAREKAAVRGSDVGARSFLLGDFHVCLAECLGNHLLADTLRDFTARTTLIAMLYQSSHDAAQSCEDHVRIVAALEAGDIAGAEALMSEHIGSVQSHLRLPAHADPLAQLRGALAPVDKAGSGGAAAPAARARAQARALHSTSAKRRGPAAAAAATSSPSSSSSSPSPTSGHDADPPSTYLGALL</sequence>
<evidence type="ECO:0000256" key="4">
    <source>
        <dbReference type="SAM" id="MobiDB-lite"/>
    </source>
</evidence>
<feature type="domain" description="HTH gntR-type" evidence="5">
    <location>
        <begin position="5"/>
        <end position="72"/>
    </location>
</feature>
<evidence type="ECO:0000256" key="1">
    <source>
        <dbReference type="ARBA" id="ARBA00023015"/>
    </source>
</evidence>
<reference evidence="6 7" key="1">
    <citation type="submission" date="2023-08" db="EMBL/GenBank/DDBJ databases">
        <title>Functional and genomic diversity of the sorghum phyllosphere microbiome.</title>
        <authorList>
            <person name="Shade A."/>
        </authorList>
    </citation>
    <scope>NUCLEOTIDE SEQUENCE [LARGE SCALE GENOMIC DNA]</scope>
    <source>
        <strain evidence="6 7">SORGH_AS_0335</strain>
    </source>
</reference>
<dbReference type="Pfam" id="PF00392">
    <property type="entry name" value="GntR"/>
    <property type="match status" value="1"/>
</dbReference>
<gene>
    <name evidence="6" type="ORF">QE399_001230</name>
</gene>
<comment type="caution">
    <text evidence="6">The sequence shown here is derived from an EMBL/GenBank/DDBJ whole genome shotgun (WGS) entry which is preliminary data.</text>
</comment>
<protein>
    <submittedName>
        <fullName evidence="6">DNA-binding GntR family transcriptional regulator</fullName>
    </submittedName>
</protein>
<evidence type="ECO:0000259" key="5">
    <source>
        <dbReference type="PROSITE" id="PS50949"/>
    </source>
</evidence>
<evidence type="ECO:0000313" key="6">
    <source>
        <dbReference type="EMBL" id="MDR6213541.1"/>
    </source>
</evidence>
<dbReference type="InterPro" id="IPR036388">
    <property type="entry name" value="WH-like_DNA-bd_sf"/>
</dbReference>
<evidence type="ECO:0000313" key="7">
    <source>
        <dbReference type="Proteomes" id="UP001267710"/>
    </source>
</evidence>
<dbReference type="PANTHER" id="PTHR43537">
    <property type="entry name" value="TRANSCRIPTIONAL REGULATOR, GNTR FAMILY"/>
    <property type="match status" value="1"/>
</dbReference>
<evidence type="ECO:0000256" key="2">
    <source>
        <dbReference type="ARBA" id="ARBA00023125"/>
    </source>
</evidence>
<dbReference type="InterPro" id="IPR008920">
    <property type="entry name" value="TF_FadR/GntR_C"/>
</dbReference>
<feature type="compositionally biased region" description="Low complexity" evidence="4">
    <location>
        <begin position="233"/>
        <end position="246"/>
    </location>
</feature>
<dbReference type="Gene3D" id="1.10.10.10">
    <property type="entry name" value="Winged helix-like DNA-binding domain superfamily/Winged helix DNA-binding domain"/>
    <property type="match status" value="1"/>
</dbReference>
<evidence type="ECO:0000256" key="3">
    <source>
        <dbReference type="ARBA" id="ARBA00023163"/>
    </source>
</evidence>
<keyword evidence="7" id="KW-1185">Reference proteome</keyword>
<dbReference type="InterPro" id="IPR011711">
    <property type="entry name" value="GntR_C"/>
</dbReference>
<dbReference type="SMART" id="SM00895">
    <property type="entry name" value="FCD"/>
    <property type="match status" value="1"/>
</dbReference>
<dbReference type="PROSITE" id="PS50949">
    <property type="entry name" value="HTH_GNTR"/>
    <property type="match status" value="1"/>
</dbReference>
<dbReference type="SUPFAM" id="SSF46785">
    <property type="entry name" value="Winged helix' DNA-binding domain"/>
    <property type="match status" value="1"/>
</dbReference>
<proteinExistence type="predicted"/>
<dbReference type="EMBL" id="JAVIZX010000001">
    <property type="protein sequence ID" value="MDR6213541.1"/>
    <property type="molecule type" value="Genomic_DNA"/>
</dbReference>
<dbReference type="GO" id="GO:0003677">
    <property type="term" value="F:DNA binding"/>
    <property type="evidence" value="ECO:0007669"/>
    <property type="project" value="UniProtKB-KW"/>
</dbReference>
<dbReference type="SMART" id="SM00345">
    <property type="entry name" value="HTH_GNTR"/>
    <property type="match status" value="1"/>
</dbReference>